<dbReference type="Proteomes" id="UP000243807">
    <property type="component" value="Chromosome"/>
</dbReference>
<dbReference type="RefSeq" id="WP_076836215.1">
    <property type="nucleotide sequence ID" value="NZ_CP019434.1"/>
</dbReference>
<dbReference type="EMBL" id="CP019434">
    <property type="protein sequence ID" value="APZ42561.1"/>
    <property type="molecule type" value="Genomic_DNA"/>
</dbReference>
<keyword evidence="1" id="KW-1133">Transmembrane helix</keyword>
<dbReference type="OrthoDB" id="5298445at2"/>
<feature type="transmembrane region" description="Helical" evidence="1">
    <location>
        <begin position="410"/>
        <end position="434"/>
    </location>
</feature>
<keyword evidence="1" id="KW-0812">Transmembrane</keyword>
<proteinExistence type="predicted"/>
<dbReference type="KEGG" id="afy:BW247_05175"/>
<evidence type="ECO:0000256" key="1">
    <source>
        <dbReference type="SAM" id="Phobius"/>
    </source>
</evidence>
<accession>A0A1P8UFJ1</accession>
<keyword evidence="1" id="KW-0472">Membrane</keyword>
<gene>
    <name evidence="2" type="ORF">BW247_05175</name>
</gene>
<feature type="transmembrane region" description="Helical" evidence="1">
    <location>
        <begin position="373"/>
        <end position="398"/>
    </location>
</feature>
<sequence length="580" mass="58891">MLKNLLFKAVTSTLTGAALVGMLVFPVTSYASIAVGLPFLQAPAAPTGANATSTGSGGLPATGTPSGVCQVVSESGRNADAAVLLNWQHLSNHQYAPQASHVVGAMNAGIAYVSNNTGAAMLKIPGKYLNGRLDFVAHHGSPVIMAYYDPQTAVGQIWVDRAIVVNDQVVVQQMPFAPQDGILLSNGYAGNNPFWQFVQGQNGNPTVSNPAAFVKAAPNAFYAAAGMVMRYFHASRGLIATMDVTAHQTKHTSGGLLQKTTTVTVHYMAHPIWTLMLPSGTAPEGYTIGYKMPMCNAAGNLITGSTLQNAKANATVWANNQLEAGVSSMTYNGTPTGALNVYSGVEYVNQGAHPLGLDTSSWQVYQHSNSTTGLSFVGVALIAVALGALTAGAAFYAVTAYTTAGGAGGTAILGALTSVGIGGLPSAVIAGAAASGVGTLLYSTDDFGHGINWSAPYSINRNASALAGNGSILNANAQVITYNLSHYLALLHAANVSSGVSTAQHASNPNQSGGAGGVVGALTNATIADQMGAGNSLGNQARSTASLDGNTLSPSIPASVTKAYENGQAVSPYGTLPSAP</sequence>
<dbReference type="AlphaFoldDB" id="A0A1P8UFJ1"/>
<evidence type="ECO:0000313" key="3">
    <source>
        <dbReference type="Proteomes" id="UP000243807"/>
    </source>
</evidence>
<evidence type="ECO:0000313" key="2">
    <source>
        <dbReference type="EMBL" id="APZ42561.1"/>
    </source>
</evidence>
<name>A0A1P8UFJ1_9GAMM</name>
<reference evidence="2 3" key="1">
    <citation type="submission" date="2017-01" db="EMBL/GenBank/DDBJ databases">
        <title>Draft sequence of Acidihalobacter ferrooxidans strain DSM 14175 (strain V8).</title>
        <authorList>
            <person name="Khaleque H.N."/>
            <person name="Ramsay J.P."/>
            <person name="Murphy R.J.T."/>
            <person name="Kaksonen A.H."/>
            <person name="Boxall N.J."/>
            <person name="Watkin E.L.J."/>
        </authorList>
    </citation>
    <scope>NUCLEOTIDE SEQUENCE [LARGE SCALE GENOMIC DNA]</scope>
    <source>
        <strain evidence="2 3">V8</strain>
    </source>
</reference>
<keyword evidence="3" id="KW-1185">Reference proteome</keyword>
<protein>
    <submittedName>
        <fullName evidence="2">Uncharacterized protein</fullName>
    </submittedName>
</protein>
<organism evidence="2 3">
    <name type="scientific">Acidihalobacter ferrooxydans</name>
    <dbReference type="NCBI Taxonomy" id="1765967"/>
    <lineage>
        <taxon>Bacteria</taxon>
        <taxon>Pseudomonadati</taxon>
        <taxon>Pseudomonadota</taxon>
        <taxon>Gammaproteobacteria</taxon>
        <taxon>Chromatiales</taxon>
        <taxon>Ectothiorhodospiraceae</taxon>
        <taxon>Acidihalobacter</taxon>
    </lineage>
</organism>